<dbReference type="PANTHER" id="PTHR43201">
    <property type="entry name" value="ACYL-COA SYNTHETASE"/>
    <property type="match status" value="1"/>
</dbReference>
<evidence type="ECO:0000259" key="1">
    <source>
        <dbReference type="Pfam" id="PF00501"/>
    </source>
</evidence>
<dbReference type="InterPro" id="IPR000873">
    <property type="entry name" value="AMP-dep_synth/lig_dom"/>
</dbReference>
<dbReference type="InterPro" id="IPR045851">
    <property type="entry name" value="AMP-bd_C_sf"/>
</dbReference>
<dbReference type="Pfam" id="PF13193">
    <property type="entry name" value="AMP-binding_C"/>
    <property type="match status" value="1"/>
</dbReference>
<dbReference type="Gene3D" id="3.40.50.12780">
    <property type="entry name" value="N-terminal domain of ligase-like"/>
    <property type="match status" value="1"/>
</dbReference>
<comment type="caution">
    <text evidence="3">The sequence shown here is derived from an EMBL/GenBank/DDBJ whole genome shotgun (WGS) entry which is preliminary data.</text>
</comment>
<dbReference type="AlphaFoldDB" id="A0A9X2D9A9"/>
<dbReference type="InterPro" id="IPR025110">
    <property type="entry name" value="AMP-bd_C"/>
</dbReference>
<dbReference type="InterPro" id="IPR042099">
    <property type="entry name" value="ANL_N_sf"/>
</dbReference>
<dbReference type="SUPFAM" id="SSF56801">
    <property type="entry name" value="Acetyl-CoA synthetase-like"/>
    <property type="match status" value="1"/>
</dbReference>
<dbReference type="Gene3D" id="3.30.300.30">
    <property type="match status" value="1"/>
</dbReference>
<feature type="domain" description="AMP-binding enzyme C-terminal" evidence="2">
    <location>
        <begin position="438"/>
        <end position="517"/>
    </location>
</feature>
<accession>A0A9X2D9A9</accession>
<keyword evidence="4" id="KW-1185">Reference proteome</keyword>
<dbReference type="GO" id="GO:0031956">
    <property type="term" value="F:medium-chain fatty acid-CoA ligase activity"/>
    <property type="evidence" value="ECO:0007669"/>
    <property type="project" value="TreeGrafter"/>
</dbReference>
<dbReference type="GO" id="GO:0006631">
    <property type="term" value="P:fatty acid metabolic process"/>
    <property type="evidence" value="ECO:0007669"/>
    <property type="project" value="TreeGrafter"/>
</dbReference>
<dbReference type="RefSeq" id="WP_250828069.1">
    <property type="nucleotide sequence ID" value="NZ_JAMOIL010000022.1"/>
</dbReference>
<evidence type="ECO:0000313" key="4">
    <source>
        <dbReference type="Proteomes" id="UP001139485"/>
    </source>
</evidence>
<evidence type="ECO:0000259" key="2">
    <source>
        <dbReference type="Pfam" id="PF13193"/>
    </source>
</evidence>
<sequence>MPASPVADLTDLLASAAREVPERVALVESGGRRVTWAELETETNRVARGLEAAGLVAGHRVAIASANRLEFVTTYLAVLRLQAVAVPVNPRSTAVEVEHVLEDSGARLVLADEVAVRAVRRAVGVIAERRAEDGTLPRPGVRKAPRVVLVGSTLAPGERSYDHLRATGGRLTARQVPDPEKLAVLLYTSGATGRPRAAMLSHRALLTNVEQLAQVDPPLIHGDDVVLGVLPLFHVYGLGAVLGSVLRHRARLVLVTAYDPVDTLELIEDEACSVVPIAPAVLAQWRTEEHLRERLGPVRLLLSGSATLETEAVEEITSITGVPVHQGYGLTEAAPVVTSTLCSAHAAPGSVGAAIPGVEIRLEDALGSAPEPGDPGQVVIRGRNLFSGYWPDGADGPDADGWWATGDVGFLDEDGDLWLVDRVKDLVVVSGFNVYPVEVEEVILGVEGVRSAAVVGVADEATGEAVVAYVLAPHQDAAGVVDLEERVRQRCAERLARFKRPSRIEVVEVLPMTVTGKVRKGILRAAARRRDTELFS</sequence>
<evidence type="ECO:0000313" key="3">
    <source>
        <dbReference type="EMBL" id="MCM0621718.1"/>
    </source>
</evidence>
<name>A0A9X2D9A9_9ACTN</name>
<gene>
    <name evidence="3" type="ORF">M8330_15615</name>
</gene>
<protein>
    <submittedName>
        <fullName evidence="3">AMP-binding protein</fullName>
    </submittedName>
</protein>
<proteinExistence type="predicted"/>
<reference evidence="3" key="1">
    <citation type="submission" date="2022-05" db="EMBL/GenBank/DDBJ databases">
        <authorList>
            <person name="Tuo L."/>
        </authorList>
    </citation>
    <scope>NUCLEOTIDE SEQUENCE</scope>
    <source>
        <strain evidence="3">BSK12Z-4</strain>
    </source>
</reference>
<feature type="domain" description="AMP-dependent synthetase/ligase" evidence="1">
    <location>
        <begin position="15"/>
        <end position="390"/>
    </location>
</feature>
<organism evidence="3 4">
    <name type="scientific">Nocardioides bruguierae</name>
    <dbReference type="NCBI Taxonomy" id="2945102"/>
    <lineage>
        <taxon>Bacteria</taxon>
        <taxon>Bacillati</taxon>
        <taxon>Actinomycetota</taxon>
        <taxon>Actinomycetes</taxon>
        <taxon>Propionibacteriales</taxon>
        <taxon>Nocardioidaceae</taxon>
        <taxon>Nocardioides</taxon>
    </lineage>
</organism>
<dbReference type="PANTHER" id="PTHR43201:SF32">
    <property type="entry name" value="2-SUCCINYLBENZOATE--COA LIGASE, CHLOROPLASTIC_PEROXISOMAL"/>
    <property type="match status" value="1"/>
</dbReference>
<dbReference type="EMBL" id="JAMOIL010000022">
    <property type="protein sequence ID" value="MCM0621718.1"/>
    <property type="molecule type" value="Genomic_DNA"/>
</dbReference>
<dbReference type="Proteomes" id="UP001139485">
    <property type="component" value="Unassembled WGS sequence"/>
</dbReference>
<dbReference type="Pfam" id="PF00501">
    <property type="entry name" value="AMP-binding"/>
    <property type="match status" value="1"/>
</dbReference>